<gene>
    <name evidence="2" type="ORF">BIFLH658_01705</name>
</gene>
<feature type="signal peptide" evidence="1">
    <location>
        <begin position="1"/>
        <end position="34"/>
    </location>
</feature>
<evidence type="ECO:0000313" key="2">
    <source>
        <dbReference type="EMBL" id="VWQ24733.1"/>
    </source>
</evidence>
<name>A0ABY6YDA4_BIFPS</name>
<dbReference type="RefSeq" id="WP_174767812.1">
    <property type="nucleotide sequence ID" value="NZ_CABWJV010000004.1"/>
</dbReference>
<evidence type="ECO:0000256" key="1">
    <source>
        <dbReference type="SAM" id="SignalP"/>
    </source>
</evidence>
<protein>
    <submittedName>
        <fullName evidence="2">Uncharacterized protein</fullName>
    </submittedName>
</protein>
<evidence type="ECO:0000313" key="3">
    <source>
        <dbReference type="Proteomes" id="UP000494211"/>
    </source>
</evidence>
<accession>A0ABY6YDA4</accession>
<feature type="chain" id="PRO_5046880338" evidence="1">
    <location>
        <begin position="35"/>
        <end position="67"/>
    </location>
</feature>
<comment type="caution">
    <text evidence="2">The sequence shown here is derived from an EMBL/GenBank/DDBJ whole genome shotgun (WGS) entry which is preliminary data.</text>
</comment>
<keyword evidence="1" id="KW-0732">Signal</keyword>
<organism evidence="2 3">
    <name type="scientific">Bifidobacterium pseudocatenulatum</name>
    <dbReference type="NCBI Taxonomy" id="28026"/>
    <lineage>
        <taxon>Bacteria</taxon>
        <taxon>Bacillati</taxon>
        <taxon>Actinomycetota</taxon>
        <taxon>Actinomycetes</taxon>
        <taxon>Bifidobacteriales</taxon>
        <taxon>Bifidobacteriaceae</taxon>
        <taxon>Bifidobacterium</taxon>
    </lineage>
</organism>
<keyword evidence="3" id="KW-1185">Reference proteome</keyword>
<proteinExistence type="predicted"/>
<reference evidence="2 3" key="1">
    <citation type="submission" date="2019-10" db="EMBL/GenBank/DDBJ databases">
        <authorList>
            <consortium name="Melissa Lawson"/>
            <person name="O'neill I."/>
        </authorList>
    </citation>
    <scope>NUCLEOTIDE SEQUENCE [LARGE SCALE GENOMIC DNA]</scope>
    <source>
        <strain evidence="2">LH_658</strain>
    </source>
</reference>
<dbReference type="Proteomes" id="UP000494211">
    <property type="component" value="Unassembled WGS sequence"/>
</dbReference>
<dbReference type="EMBL" id="CABWJV010000004">
    <property type="protein sequence ID" value="VWQ24733.1"/>
    <property type="molecule type" value="Genomic_DNA"/>
</dbReference>
<sequence>MKRHSQRLRDILRRGLAIAVTVPMMVSFAPVAFAEDGAGTGNGSATPSASSGLNLLASYDFFRRNCD</sequence>